<dbReference type="SUPFAM" id="SSF51430">
    <property type="entry name" value="NAD(P)-linked oxidoreductase"/>
    <property type="match status" value="1"/>
</dbReference>
<proteinExistence type="inferred from homology"/>
<keyword evidence="9" id="KW-1185">Reference proteome</keyword>
<evidence type="ECO:0000313" key="8">
    <source>
        <dbReference type="EMBL" id="RXH99551.1"/>
    </source>
</evidence>
<accession>A0A498K2N5</accession>
<comment type="caution">
    <text evidence="8">The sequence shown here is derived from an EMBL/GenBank/DDBJ whole genome shotgun (WGS) entry which is preliminary data.</text>
</comment>
<evidence type="ECO:0000259" key="7">
    <source>
        <dbReference type="Pfam" id="PF00248"/>
    </source>
</evidence>
<dbReference type="FunFam" id="3.20.20.100:FF:000019">
    <property type="entry name" value="NADP-dependent D-sorbitol-6-phosphate dehydrogenase"/>
    <property type="match status" value="1"/>
</dbReference>
<evidence type="ECO:0000256" key="6">
    <source>
        <dbReference type="PIRSR" id="PIRSR000097-3"/>
    </source>
</evidence>
<feature type="active site" description="Proton donor" evidence="4">
    <location>
        <position position="48"/>
    </location>
</feature>
<reference evidence="8 9" key="1">
    <citation type="submission" date="2018-10" db="EMBL/GenBank/DDBJ databases">
        <title>A high-quality apple genome assembly.</title>
        <authorList>
            <person name="Hu J."/>
        </authorList>
    </citation>
    <scope>NUCLEOTIDE SEQUENCE [LARGE SCALE GENOMIC DNA]</scope>
    <source>
        <strain evidence="9">cv. HFTH1</strain>
        <tissue evidence="8">Young leaf</tissue>
    </source>
</reference>
<dbReference type="EMBL" id="RDQH01000331">
    <property type="protein sequence ID" value="RXH99551.1"/>
    <property type="molecule type" value="Genomic_DNA"/>
</dbReference>
<evidence type="ECO:0000256" key="2">
    <source>
        <dbReference type="ARBA" id="ARBA00022857"/>
    </source>
</evidence>
<dbReference type="Gene3D" id="3.20.20.100">
    <property type="entry name" value="NADP-dependent oxidoreductase domain"/>
    <property type="match status" value="1"/>
</dbReference>
<dbReference type="PANTHER" id="PTHR43827:SF3">
    <property type="entry name" value="NADP-DEPENDENT OXIDOREDUCTASE DOMAIN-CONTAINING PROTEIN"/>
    <property type="match status" value="1"/>
</dbReference>
<organism evidence="8 9">
    <name type="scientific">Malus domestica</name>
    <name type="common">Apple</name>
    <name type="synonym">Pyrus malus</name>
    <dbReference type="NCBI Taxonomy" id="3750"/>
    <lineage>
        <taxon>Eukaryota</taxon>
        <taxon>Viridiplantae</taxon>
        <taxon>Streptophyta</taxon>
        <taxon>Embryophyta</taxon>
        <taxon>Tracheophyta</taxon>
        <taxon>Spermatophyta</taxon>
        <taxon>Magnoliopsida</taxon>
        <taxon>eudicotyledons</taxon>
        <taxon>Gunneridae</taxon>
        <taxon>Pentapetalae</taxon>
        <taxon>rosids</taxon>
        <taxon>fabids</taxon>
        <taxon>Rosales</taxon>
        <taxon>Rosaceae</taxon>
        <taxon>Amygdaloideae</taxon>
        <taxon>Maleae</taxon>
        <taxon>Malus</taxon>
    </lineage>
</organism>
<gene>
    <name evidence="8" type="ORF">DVH24_021353</name>
</gene>
<feature type="binding site" evidence="5">
    <location>
        <position position="108"/>
    </location>
    <ligand>
        <name>substrate</name>
    </ligand>
</feature>
<evidence type="ECO:0000256" key="3">
    <source>
        <dbReference type="ARBA" id="ARBA00023002"/>
    </source>
</evidence>
<feature type="domain" description="NADP-dependent oxidoreductase" evidence="7">
    <location>
        <begin position="15"/>
        <end position="300"/>
    </location>
</feature>
<evidence type="ECO:0000313" key="9">
    <source>
        <dbReference type="Proteomes" id="UP000290289"/>
    </source>
</evidence>
<protein>
    <recommendedName>
        <fullName evidence="7">NADP-dependent oxidoreductase domain-containing protein</fullName>
    </recommendedName>
</protein>
<dbReference type="InterPro" id="IPR023210">
    <property type="entry name" value="NADP_OxRdtase_dom"/>
</dbReference>
<dbReference type="PRINTS" id="PR00069">
    <property type="entry name" value="ALDKETRDTASE"/>
</dbReference>
<name>A0A498K2N5_MALDO</name>
<sequence length="318" mass="35688">MSTVILSSGYEMPVIGLGLWRLEKNELKDVILNAIKLGYRHFDCAAHYKSEADVGEALTEAFKTGLVKREELFITTKIWNSDHGYVVEACKNSLKKLQLDYLDLYLVHYPLPTRHNGTSPLSLLAIGQTASLLGKDKVLDIDVTISLQQTWEDMEKTVSLGLVRSIGLSNYDLFLTRDCLAYSKIKPAVSQFETHPYFQRDSLVKFCLKHGVLPTAHTPLGGAAANKDMFGSISPLDDPVLNNVAKKYGKSVAQICLRWGIQRKTAVIPKSSKIKRLKENLEVLEFQLSHEDMEVINTIDRKCRTSLPSKTWGLDVYA</sequence>
<keyword evidence="2" id="KW-0521">NADP</keyword>
<evidence type="ECO:0000256" key="4">
    <source>
        <dbReference type="PIRSR" id="PIRSR000097-1"/>
    </source>
</evidence>
<dbReference type="PIRSF" id="PIRSF000097">
    <property type="entry name" value="AKR"/>
    <property type="match status" value="1"/>
</dbReference>
<comment type="similarity">
    <text evidence="1">Belongs to the aldo/keto reductase family.</text>
</comment>
<dbReference type="PROSITE" id="PS00798">
    <property type="entry name" value="ALDOKETO_REDUCTASE_1"/>
    <property type="match status" value="1"/>
</dbReference>
<dbReference type="GO" id="GO:0016616">
    <property type="term" value="F:oxidoreductase activity, acting on the CH-OH group of donors, NAD or NADP as acceptor"/>
    <property type="evidence" value="ECO:0007669"/>
    <property type="project" value="UniProtKB-ARBA"/>
</dbReference>
<dbReference type="Pfam" id="PF00248">
    <property type="entry name" value="Aldo_ket_red"/>
    <property type="match status" value="1"/>
</dbReference>
<dbReference type="Proteomes" id="UP000290289">
    <property type="component" value="Chromosome 5"/>
</dbReference>
<dbReference type="STRING" id="3750.A0A498K2N5"/>
<dbReference type="InterPro" id="IPR036812">
    <property type="entry name" value="NAD(P)_OxRdtase_dom_sf"/>
</dbReference>
<evidence type="ECO:0000256" key="5">
    <source>
        <dbReference type="PIRSR" id="PIRSR000097-2"/>
    </source>
</evidence>
<keyword evidence="3" id="KW-0560">Oxidoreductase</keyword>
<feature type="site" description="Lowers pKa of active site Tyr" evidence="6">
    <location>
        <position position="77"/>
    </location>
</feature>
<evidence type="ECO:0000256" key="1">
    <source>
        <dbReference type="ARBA" id="ARBA00007905"/>
    </source>
</evidence>
<dbReference type="PROSITE" id="PS00063">
    <property type="entry name" value="ALDOKETO_REDUCTASE_3"/>
    <property type="match status" value="1"/>
</dbReference>
<dbReference type="InterPro" id="IPR020471">
    <property type="entry name" value="AKR"/>
</dbReference>
<dbReference type="PANTHER" id="PTHR43827">
    <property type="entry name" value="2,5-DIKETO-D-GLUCONIC ACID REDUCTASE"/>
    <property type="match status" value="1"/>
</dbReference>
<dbReference type="InterPro" id="IPR018170">
    <property type="entry name" value="Aldo/ket_reductase_CS"/>
</dbReference>
<dbReference type="PROSITE" id="PS00062">
    <property type="entry name" value="ALDOKETO_REDUCTASE_2"/>
    <property type="match status" value="1"/>
</dbReference>
<dbReference type="AlphaFoldDB" id="A0A498K2N5"/>